<organism evidence="2 3">
    <name type="scientific">[Emmonsia] crescens</name>
    <dbReference type="NCBI Taxonomy" id="73230"/>
    <lineage>
        <taxon>Eukaryota</taxon>
        <taxon>Fungi</taxon>
        <taxon>Dikarya</taxon>
        <taxon>Ascomycota</taxon>
        <taxon>Pezizomycotina</taxon>
        <taxon>Eurotiomycetes</taxon>
        <taxon>Eurotiomycetidae</taxon>
        <taxon>Onygenales</taxon>
        <taxon>Ajellomycetaceae</taxon>
        <taxon>Emergomyces</taxon>
    </lineage>
</organism>
<proteinExistence type="predicted"/>
<gene>
    <name evidence="2" type="ORF">GX50_01347</name>
</gene>
<protein>
    <recommendedName>
        <fullName evidence="1">DUF6891 domain-containing protein</fullName>
    </recommendedName>
</protein>
<feature type="domain" description="DUF6891" evidence="1">
    <location>
        <begin position="10"/>
        <end position="67"/>
    </location>
</feature>
<dbReference type="Proteomes" id="UP000226031">
    <property type="component" value="Unassembled WGS sequence"/>
</dbReference>
<keyword evidence="3" id="KW-1185">Reference proteome</keyword>
<dbReference type="EMBL" id="PDND01000016">
    <property type="protein sequence ID" value="PGH35765.1"/>
    <property type="molecule type" value="Genomic_DNA"/>
</dbReference>
<dbReference type="AlphaFoldDB" id="A0A2B7ZQ30"/>
<evidence type="ECO:0000313" key="2">
    <source>
        <dbReference type="EMBL" id="PGH35765.1"/>
    </source>
</evidence>
<name>A0A2B7ZQ30_9EURO</name>
<reference evidence="2 3" key="1">
    <citation type="submission" date="2017-10" db="EMBL/GenBank/DDBJ databases">
        <title>Comparative genomics in systemic dimorphic fungi from Ajellomycetaceae.</title>
        <authorList>
            <person name="Munoz J.F."/>
            <person name="Mcewen J.G."/>
            <person name="Clay O.K."/>
            <person name="Cuomo C.A."/>
        </authorList>
    </citation>
    <scope>NUCLEOTIDE SEQUENCE [LARGE SCALE GENOMIC DNA]</scope>
    <source>
        <strain evidence="2 3">UAMH4076</strain>
    </source>
</reference>
<comment type="caution">
    <text evidence="2">The sequence shown here is derived from an EMBL/GenBank/DDBJ whole genome shotgun (WGS) entry which is preliminary data.</text>
</comment>
<dbReference type="InterPro" id="IPR054186">
    <property type="entry name" value="DUF6891"/>
</dbReference>
<sequence>MARASADAGFQRVKRAFEILDESKGIVVVRMNFCSTTQFGDSQIQREARVGDTGWAYFHMQDAEGAVLREAGLRVVWNGHPHRAIQAIPLDWRLRLRTEE</sequence>
<evidence type="ECO:0000313" key="3">
    <source>
        <dbReference type="Proteomes" id="UP000226031"/>
    </source>
</evidence>
<evidence type="ECO:0000259" key="1">
    <source>
        <dbReference type="Pfam" id="PF21831"/>
    </source>
</evidence>
<accession>A0A2B7ZQ30</accession>
<dbReference type="Pfam" id="PF21831">
    <property type="entry name" value="DUF6891"/>
    <property type="match status" value="1"/>
</dbReference>